<proteinExistence type="predicted"/>
<feature type="transmembrane region" description="Helical" evidence="2">
    <location>
        <begin position="344"/>
        <end position="362"/>
    </location>
</feature>
<dbReference type="Gene3D" id="3.20.20.450">
    <property type="entry name" value="EAL domain"/>
    <property type="match status" value="1"/>
</dbReference>
<dbReference type="Pfam" id="PF07695">
    <property type="entry name" value="7TMR-DISM_7TM"/>
    <property type="match status" value="1"/>
</dbReference>
<keyword evidence="2" id="KW-0472">Membrane</keyword>
<comment type="caution">
    <text evidence="6">The sequence shown here is derived from an EMBL/GenBank/DDBJ whole genome shotgun (WGS) entry which is preliminary data.</text>
</comment>
<dbReference type="AlphaFoldDB" id="A0A397Q991"/>
<dbReference type="PROSITE" id="PS50887">
    <property type="entry name" value="GGDEF"/>
    <property type="match status" value="1"/>
</dbReference>
<feature type="transmembrane region" description="Helical" evidence="2">
    <location>
        <begin position="41"/>
        <end position="63"/>
    </location>
</feature>
<evidence type="ECO:0000256" key="2">
    <source>
        <dbReference type="SAM" id="Phobius"/>
    </source>
</evidence>
<dbReference type="PANTHER" id="PTHR44757:SF2">
    <property type="entry name" value="BIOFILM ARCHITECTURE MAINTENANCE PROTEIN MBAA"/>
    <property type="match status" value="1"/>
</dbReference>
<dbReference type="OrthoDB" id="9814202at2"/>
<evidence type="ECO:0000256" key="1">
    <source>
        <dbReference type="SAM" id="MobiDB-lite"/>
    </source>
</evidence>
<sequence length="1159" mass="126619">MAGGRIIFSTLCSRTIRDDSRAANAAPAARLFTGGLRAPRYIAPLLVLLTALVVLTAGPARALEAIVVSPDQKKLDITLLGELYEGRGDTLSVETAPGPDGITGRMAVQATTPGTDPNWVVFALTNPTENRIERILTARRYELSGSKVMWPDLDSPRIAKVTPSVGFKPKRIPADRADLFRITLEPGSTVTFIVELRSVDFPRLMLWDGAALGKQATDRTLLNGILLGIAGLLAIFLTAIFVANHRAIFPATALVAWSAVAYLCVDFGFWHKLFQLSPDQNAVYRAGAEAALAASILIFLTVYLRLRQWQPWLLSVFGGWALVQVGLIAFSVIDAQLTSGLARLSFLPIAGVGTLLIVLQTFRGEDRALTLLPTWMLFLVWLFGAGVAVMGYLSGDIVVPALSSGLVLFVALLGFSVTQYAFSPGDYAASGHAAHLGRGAAALEASGASVWEWDVRREEIKVGPEIERVLGYSKGTLNCGTEEWLQYVHASDRERVKIMLWTVRDRDGGELETDLRLRRSDGSYLWYELRGRAVKLPQSQILQCIGLLRDVTAQKRSEERLTHNAVYDALTGQPNRELFLDRASQAMLRCESEGTKPTVIVIDIDQVRSGSHAPDAVISDSMLLTVARRLSRHVRETDTLARIGVDQFAMLLTSETDPRYIAMLAERVRRSLRSPMKLSGQEVALIGSIGISVFDGRQADGQALLSEAELAAYRAKRAGADRIELYKPDMSATGDDRAELEKDLEKAIDRRQIVLLYQPIMRLADNQLAGFEALLRWNHPKHGLLSPREFIQAAEKAEMTATLGRYAAERALRQLHRWQKAWQREDDPLFVALDISHRAMLRSEVVQELRTVIGRGTVPENCFWVEVSETVVMENPEQIVEALASLKTVGARLALDEYGSGYSSVAYLHRLPLDILKLDRSLVRSASASGADPVVLRSVLAMAHELGFEAVVQGVDRDRDAAYLRALGCDFGQGFYFGEPMTEKEVMNLVNTLARAAAKAGGQTRTRAGTGAKAMPRVKSGRAGAPAGAKRVAPPQSASQGQESQKRLPGPSDGGARPRQSEAGARGQSQPGRDDRPARPRPAPRENGAASDASSNNGRYDGRERSGESRLGARPRIRPDSAVSGQQPPPPADPEGWDRDEQTDSSPPPRRSAGPTRRR</sequence>
<dbReference type="InterPro" id="IPR001610">
    <property type="entry name" value="PAC"/>
</dbReference>
<feature type="transmembrane region" description="Helical" evidence="2">
    <location>
        <begin position="312"/>
        <end position="332"/>
    </location>
</feature>
<feature type="transmembrane region" description="Helical" evidence="2">
    <location>
        <begin position="221"/>
        <end position="242"/>
    </location>
</feature>
<feature type="transmembrane region" description="Helical" evidence="2">
    <location>
        <begin position="248"/>
        <end position="270"/>
    </location>
</feature>
<dbReference type="SMART" id="SM00086">
    <property type="entry name" value="PAC"/>
    <property type="match status" value="1"/>
</dbReference>
<evidence type="ECO:0000313" key="6">
    <source>
        <dbReference type="EMBL" id="RIA56385.1"/>
    </source>
</evidence>
<dbReference type="CDD" id="cd01948">
    <property type="entry name" value="EAL"/>
    <property type="match status" value="1"/>
</dbReference>
<dbReference type="PROSITE" id="PS50113">
    <property type="entry name" value="PAC"/>
    <property type="match status" value="1"/>
</dbReference>
<evidence type="ECO:0000259" key="4">
    <source>
        <dbReference type="PROSITE" id="PS50883"/>
    </source>
</evidence>
<feature type="region of interest" description="Disordered" evidence="1">
    <location>
        <begin position="998"/>
        <end position="1159"/>
    </location>
</feature>
<feature type="transmembrane region" description="Helical" evidence="2">
    <location>
        <begin position="405"/>
        <end position="422"/>
    </location>
</feature>
<feature type="transmembrane region" description="Helical" evidence="2">
    <location>
        <begin position="282"/>
        <end position="306"/>
    </location>
</feature>
<evidence type="ECO:0000313" key="7">
    <source>
        <dbReference type="Proteomes" id="UP000266273"/>
    </source>
</evidence>
<keyword evidence="2" id="KW-0812">Transmembrane</keyword>
<reference evidence="6 7" key="1">
    <citation type="submission" date="2018-08" db="EMBL/GenBank/DDBJ databases">
        <title>Genomic Encyclopedia of Archaeal and Bacterial Type Strains, Phase II (KMG-II): from individual species to whole genera.</title>
        <authorList>
            <person name="Goeker M."/>
        </authorList>
    </citation>
    <scope>NUCLEOTIDE SEQUENCE [LARGE SCALE GENOMIC DNA]</scope>
    <source>
        <strain evidence="6 7">DSM 5002</strain>
    </source>
</reference>
<dbReference type="EMBL" id="QXDF01000001">
    <property type="protein sequence ID" value="RIA56385.1"/>
    <property type="molecule type" value="Genomic_DNA"/>
</dbReference>
<evidence type="ECO:0000259" key="3">
    <source>
        <dbReference type="PROSITE" id="PS50113"/>
    </source>
</evidence>
<dbReference type="InterPro" id="IPR043128">
    <property type="entry name" value="Rev_trsase/Diguanyl_cyclase"/>
</dbReference>
<dbReference type="SUPFAM" id="SSF55073">
    <property type="entry name" value="Nucleotide cyclase"/>
    <property type="match status" value="1"/>
</dbReference>
<dbReference type="CDD" id="cd00130">
    <property type="entry name" value="PAS"/>
    <property type="match status" value="1"/>
</dbReference>
<name>A0A397Q991_9HYPH</name>
<dbReference type="InterPro" id="IPR052155">
    <property type="entry name" value="Biofilm_reg_signaling"/>
</dbReference>
<dbReference type="Pfam" id="PF00563">
    <property type="entry name" value="EAL"/>
    <property type="match status" value="1"/>
</dbReference>
<organism evidence="6 7">
    <name type="scientific">Dichotomicrobium thermohalophilum</name>
    <dbReference type="NCBI Taxonomy" id="933063"/>
    <lineage>
        <taxon>Bacteria</taxon>
        <taxon>Pseudomonadati</taxon>
        <taxon>Pseudomonadota</taxon>
        <taxon>Alphaproteobacteria</taxon>
        <taxon>Hyphomicrobiales</taxon>
        <taxon>Hyphomicrobiaceae</taxon>
        <taxon>Dichotomicrobium</taxon>
    </lineage>
</organism>
<protein>
    <submittedName>
        <fullName evidence="6">PAS domain S-box-containing protein/diguanylate cyclase (GGDEF)-like protein</fullName>
    </submittedName>
</protein>
<dbReference type="SUPFAM" id="SSF55785">
    <property type="entry name" value="PYP-like sensor domain (PAS domain)"/>
    <property type="match status" value="1"/>
</dbReference>
<dbReference type="PROSITE" id="PS50883">
    <property type="entry name" value="EAL"/>
    <property type="match status" value="1"/>
</dbReference>
<dbReference type="SMART" id="SM00052">
    <property type="entry name" value="EAL"/>
    <property type="match status" value="1"/>
</dbReference>
<dbReference type="InterPro" id="IPR035919">
    <property type="entry name" value="EAL_sf"/>
</dbReference>
<dbReference type="Pfam" id="PF08447">
    <property type="entry name" value="PAS_3"/>
    <property type="match status" value="1"/>
</dbReference>
<dbReference type="PANTHER" id="PTHR44757">
    <property type="entry name" value="DIGUANYLATE CYCLASE DGCP"/>
    <property type="match status" value="1"/>
</dbReference>
<dbReference type="Proteomes" id="UP000266273">
    <property type="component" value="Unassembled WGS sequence"/>
</dbReference>
<dbReference type="SMART" id="SM00267">
    <property type="entry name" value="GGDEF"/>
    <property type="match status" value="1"/>
</dbReference>
<dbReference type="Gene3D" id="3.30.450.20">
    <property type="entry name" value="PAS domain"/>
    <property type="match status" value="1"/>
</dbReference>
<dbReference type="InterPro" id="IPR000160">
    <property type="entry name" value="GGDEF_dom"/>
</dbReference>
<dbReference type="NCBIfam" id="TIGR00229">
    <property type="entry name" value="sensory_box"/>
    <property type="match status" value="1"/>
</dbReference>
<dbReference type="InterPro" id="IPR011623">
    <property type="entry name" value="7TMR_DISM_rcpt_extracell_dom1"/>
</dbReference>
<evidence type="ECO:0000259" key="5">
    <source>
        <dbReference type="PROSITE" id="PS50887"/>
    </source>
</evidence>
<feature type="transmembrane region" description="Helical" evidence="2">
    <location>
        <begin position="374"/>
        <end position="393"/>
    </location>
</feature>
<dbReference type="Gene3D" id="3.30.70.270">
    <property type="match status" value="1"/>
</dbReference>
<dbReference type="InterPro" id="IPR000014">
    <property type="entry name" value="PAS"/>
</dbReference>
<accession>A0A397Q991</accession>
<feature type="compositionally biased region" description="Low complexity" evidence="1">
    <location>
        <begin position="998"/>
        <end position="1014"/>
    </location>
</feature>
<dbReference type="Pfam" id="PF00990">
    <property type="entry name" value="GGDEF"/>
    <property type="match status" value="1"/>
</dbReference>
<dbReference type="InterPro" id="IPR013655">
    <property type="entry name" value="PAS_fold_3"/>
</dbReference>
<dbReference type="InterPro" id="IPR001633">
    <property type="entry name" value="EAL_dom"/>
</dbReference>
<feature type="domain" description="GGDEF" evidence="5">
    <location>
        <begin position="595"/>
        <end position="728"/>
    </location>
</feature>
<dbReference type="InterPro" id="IPR029787">
    <property type="entry name" value="Nucleotide_cyclase"/>
</dbReference>
<feature type="domain" description="PAC" evidence="3">
    <location>
        <begin position="511"/>
        <end position="563"/>
    </location>
</feature>
<keyword evidence="2" id="KW-1133">Transmembrane helix</keyword>
<gene>
    <name evidence="6" type="ORF">BXY53_1491</name>
</gene>
<dbReference type="NCBIfam" id="TIGR00254">
    <property type="entry name" value="GGDEF"/>
    <property type="match status" value="1"/>
</dbReference>
<dbReference type="CDD" id="cd01949">
    <property type="entry name" value="GGDEF"/>
    <property type="match status" value="1"/>
</dbReference>
<feature type="domain" description="EAL" evidence="4">
    <location>
        <begin position="737"/>
        <end position="994"/>
    </location>
</feature>
<keyword evidence="7" id="KW-1185">Reference proteome</keyword>
<dbReference type="InterPro" id="IPR035965">
    <property type="entry name" value="PAS-like_dom_sf"/>
</dbReference>
<dbReference type="InterPro" id="IPR000700">
    <property type="entry name" value="PAS-assoc_C"/>
</dbReference>
<dbReference type="SUPFAM" id="SSF141868">
    <property type="entry name" value="EAL domain-like"/>
    <property type="match status" value="1"/>
</dbReference>